<comment type="caution">
    <text evidence="1">The sequence shown here is derived from an EMBL/GenBank/DDBJ whole genome shotgun (WGS) entry which is preliminary data.</text>
</comment>
<sequence length="112" mass="11666">MAEPGLLDWDPGSRARLGSVLLTTARHTLGLSILYAGQWDCVIETACAHGLTHIHSPLSLPVTNTRQRESGVCDVTRSVQEAGGWWGGVAADGGGRVEGGLTLSQEAKGAVC</sequence>
<dbReference type="AlphaFoldDB" id="A0AAN8DPM7"/>
<proteinExistence type="predicted"/>
<gene>
    <name evidence="1" type="ORF">CgunFtcFv8_000865</name>
</gene>
<keyword evidence="2" id="KW-1185">Reference proteome</keyword>
<evidence type="ECO:0000313" key="2">
    <source>
        <dbReference type="Proteomes" id="UP001331515"/>
    </source>
</evidence>
<protein>
    <submittedName>
        <fullName evidence="1">Uncharacterized protein</fullName>
    </submittedName>
</protein>
<evidence type="ECO:0000313" key="1">
    <source>
        <dbReference type="EMBL" id="KAK5923940.1"/>
    </source>
</evidence>
<organism evidence="1 2">
    <name type="scientific">Champsocephalus gunnari</name>
    <name type="common">Mackerel icefish</name>
    <dbReference type="NCBI Taxonomy" id="52237"/>
    <lineage>
        <taxon>Eukaryota</taxon>
        <taxon>Metazoa</taxon>
        <taxon>Chordata</taxon>
        <taxon>Craniata</taxon>
        <taxon>Vertebrata</taxon>
        <taxon>Euteleostomi</taxon>
        <taxon>Actinopterygii</taxon>
        <taxon>Neopterygii</taxon>
        <taxon>Teleostei</taxon>
        <taxon>Neoteleostei</taxon>
        <taxon>Acanthomorphata</taxon>
        <taxon>Eupercaria</taxon>
        <taxon>Perciformes</taxon>
        <taxon>Notothenioidei</taxon>
        <taxon>Channichthyidae</taxon>
        <taxon>Champsocephalus</taxon>
    </lineage>
</organism>
<name>A0AAN8DPM7_CHAGU</name>
<accession>A0AAN8DPM7</accession>
<dbReference type="EMBL" id="JAURVH010001521">
    <property type="protein sequence ID" value="KAK5923940.1"/>
    <property type="molecule type" value="Genomic_DNA"/>
</dbReference>
<dbReference type="Proteomes" id="UP001331515">
    <property type="component" value="Unassembled WGS sequence"/>
</dbReference>
<reference evidence="1 2" key="1">
    <citation type="journal article" date="2023" name="Mol. Biol. Evol.">
        <title>Genomics of Secondarily Temperate Adaptation in the Only Non-Antarctic Icefish.</title>
        <authorList>
            <person name="Rivera-Colon A.G."/>
            <person name="Rayamajhi N."/>
            <person name="Minhas B.F."/>
            <person name="Madrigal G."/>
            <person name="Bilyk K.T."/>
            <person name="Yoon V."/>
            <person name="Hune M."/>
            <person name="Gregory S."/>
            <person name="Cheng C.H.C."/>
            <person name="Catchen J.M."/>
        </authorList>
    </citation>
    <scope>NUCLEOTIDE SEQUENCE [LARGE SCALE GENOMIC DNA]</scope>
    <source>
        <tissue evidence="1">White muscle</tissue>
    </source>
</reference>